<dbReference type="NCBIfam" id="TIGR03467">
    <property type="entry name" value="HpnE"/>
    <property type="match status" value="1"/>
</dbReference>
<dbReference type="SUPFAM" id="SSF51905">
    <property type="entry name" value="FAD/NAD(P)-binding domain"/>
    <property type="match status" value="1"/>
</dbReference>
<dbReference type="Gene3D" id="3.50.50.60">
    <property type="entry name" value="FAD/NAD(P)-binding domain"/>
    <property type="match status" value="1"/>
</dbReference>
<dbReference type="InterPro" id="IPR002937">
    <property type="entry name" value="Amino_oxidase"/>
</dbReference>
<dbReference type="GO" id="GO:0016491">
    <property type="term" value="F:oxidoreductase activity"/>
    <property type="evidence" value="ECO:0007669"/>
    <property type="project" value="InterPro"/>
</dbReference>
<name>A0A7Y9IXY7_9BURK</name>
<keyword evidence="4" id="KW-1185">Reference proteome</keyword>
<dbReference type="InterPro" id="IPR017830">
    <property type="entry name" value="SQase_HpnE"/>
</dbReference>
<evidence type="ECO:0000256" key="1">
    <source>
        <dbReference type="SAM" id="MobiDB-lite"/>
    </source>
</evidence>
<accession>A0A7Y9IXY7</accession>
<gene>
    <name evidence="3" type="ORF">FHW18_003774</name>
</gene>
<comment type="caution">
    <text evidence="3">The sequence shown here is derived from an EMBL/GenBank/DDBJ whole genome shotgun (WGS) entry which is preliminary data.</text>
</comment>
<evidence type="ECO:0000313" key="3">
    <source>
        <dbReference type="EMBL" id="NYE84503.1"/>
    </source>
</evidence>
<reference evidence="3 4" key="1">
    <citation type="submission" date="2020-07" db="EMBL/GenBank/DDBJ databases">
        <title>Genomic Encyclopedia of Type Strains, Phase IV (KMG-V): Genome sequencing to study the core and pangenomes of soil and plant-associated prokaryotes.</title>
        <authorList>
            <person name="Whitman W."/>
        </authorList>
    </citation>
    <scope>NUCLEOTIDE SEQUENCE [LARGE SCALE GENOMIC DNA]</scope>
    <source>
        <strain evidence="3 4">SAS40</strain>
    </source>
</reference>
<dbReference type="InterPro" id="IPR050464">
    <property type="entry name" value="Zeta_carotene_desat/Oxidored"/>
</dbReference>
<organism evidence="3 4">
    <name type="scientific">Pigmentiphaga litoralis</name>
    <dbReference type="NCBI Taxonomy" id="516702"/>
    <lineage>
        <taxon>Bacteria</taxon>
        <taxon>Pseudomonadati</taxon>
        <taxon>Pseudomonadota</taxon>
        <taxon>Betaproteobacteria</taxon>
        <taxon>Burkholderiales</taxon>
        <taxon>Alcaligenaceae</taxon>
        <taxon>Pigmentiphaga</taxon>
    </lineage>
</organism>
<protein>
    <submittedName>
        <fullName evidence="3">Squalene-associated FAD-dependent desaturase</fullName>
    </submittedName>
</protein>
<dbReference type="RefSeq" id="WP_373563412.1">
    <property type="nucleotide sequence ID" value="NZ_JACBYR010000001.1"/>
</dbReference>
<dbReference type="Gene3D" id="3.90.660.10">
    <property type="match status" value="1"/>
</dbReference>
<evidence type="ECO:0000259" key="2">
    <source>
        <dbReference type="Pfam" id="PF01593"/>
    </source>
</evidence>
<dbReference type="InterPro" id="IPR036188">
    <property type="entry name" value="FAD/NAD-bd_sf"/>
</dbReference>
<dbReference type="PANTHER" id="PTHR42923:SF47">
    <property type="entry name" value="BLR3003 PROTEIN"/>
    <property type="match status" value="1"/>
</dbReference>
<dbReference type="PANTHER" id="PTHR42923">
    <property type="entry name" value="PROTOPORPHYRINOGEN OXIDASE"/>
    <property type="match status" value="1"/>
</dbReference>
<dbReference type="EMBL" id="JACBYR010000001">
    <property type="protein sequence ID" value="NYE84503.1"/>
    <property type="molecule type" value="Genomic_DNA"/>
</dbReference>
<dbReference type="Proteomes" id="UP000542125">
    <property type="component" value="Unassembled WGS sequence"/>
</dbReference>
<feature type="region of interest" description="Disordered" evidence="1">
    <location>
        <begin position="210"/>
        <end position="232"/>
    </location>
</feature>
<feature type="domain" description="Amine oxidase" evidence="2">
    <location>
        <begin position="25"/>
        <end position="441"/>
    </location>
</feature>
<dbReference type="Pfam" id="PF01593">
    <property type="entry name" value="Amino_oxidase"/>
    <property type="match status" value="1"/>
</dbReference>
<dbReference type="AlphaFoldDB" id="A0A7Y9IXY7"/>
<evidence type="ECO:0000313" key="4">
    <source>
        <dbReference type="Proteomes" id="UP000542125"/>
    </source>
</evidence>
<proteinExistence type="predicted"/>
<sequence>MSRPAAADHGATGGSAAGHGFAANLDNGQHLLLGAYTETLALMRSLGITPETALKRSPLRLVSANGQFALKAPAWLPAPLHVAAGLLTARGLAWADKRAAIRLLNVLKASGFRPAQRTVSELLTATGQTDRVIETMWRPLCLAALNTPLDDACARLFAVVLRDSLATTRADSDLLIPKVDLSALWPQAAAERCTMRYGHAVRSIRLVEDSGTRENEGRPAGMVDSGKVDSGKVDAGTVDPGKDCVEVDGLVFDQVVVAVPPVAAARLLVGLADSATLCDTLRAFTYLPIATLTVRLAGPYRLPSPMMMLFDDPASGRDGQWVFDRGALLGLPPDHAELTIVISEASALADRPRDAAINQLIQQLRDHLAAHPGRLPDLPDVTDTSLIIEKRATFAAVPDLVRPGNRTPWTAVTLAGDYTDTGYPATLEGAVRSGLAAADRVYRQIERVRDAADARN</sequence>